<dbReference type="Pfam" id="PF01553">
    <property type="entry name" value="Acyltransferase"/>
    <property type="match status" value="1"/>
</dbReference>
<dbReference type="SMART" id="SM00563">
    <property type="entry name" value="PlsC"/>
    <property type="match status" value="1"/>
</dbReference>
<keyword evidence="2" id="KW-0808">Transferase</keyword>
<sequence>MVLMRLNSSPSAPSIQSRCSPWLTPLAYALGYWLLPAYFRLRVTGQENLPRSGAVILSPTHRSRWDALLVPYAAGRFATGRDIHFMVTVDEVKGLQGWFIRRLGGFAVNPRQPAIASLRHGLEVLQNREMLVIFPEGGIFKDGQVHPLKPGLARLALQAETNQPDLNVQIVPIYLSYSQAAPTWGCEATVQIGQPLQVADYSQQQPVKQAAKQLTHDLSYALNELAESPLAFAAL</sequence>
<dbReference type="PANTHER" id="PTHR31605:SF0">
    <property type="entry name" value="GLYCEROL-3-PHOSPHATE O-ACYLTRANSFERASE 1"/>
    <property type="match status" value="1"/>
</dbReference>
<evidence type="ECO:0000313" key="3">
    <source>
        <dbReference type="Proteomes" id="UP000707356"/>
    </source>
</evidence>
<feature type="domain" description="Phospholipid/glycerol acyltransferase" evidence="1">
    <location>
        <begin position="55"/>
        <end position="178"/>
    </location>
</feature>
<dbReference type="EMBL" id="JAHHHV010000019">
    <property type="protein sequence ID" value="MBW4464724.1"/>
    <property type="molecule type" value="Genomic_DNA"/>
</dbReference>
<dbReference type="GO" id="GO:0004366">
    <property type="term" value="F:glycerol-3-phosphate O-acyltransferase activity"/>
    <property type="evidence" value="ECO:0007669"/>
    <property type="project" value="TreeGrafter"/>
</dbReference>
<dbReference type="GO" id="GO:0008654">
    <property type="term" value="P:phospholipid biosynthetic process"/>
    <property type="evidence" value="ECO:0007669"/>
    <property type="project" value="TreeGrafter"/>
</dbReference>
<dbReference type="InterPro" id="IPR002123">
    <property type="entry name" value="Plipid/glycerol_acylTrfase"/>
</dbReference>
<keyword evidence="2" id="KW-0012">Acyltransferase</keyword>
<evidence type="ECO:0000259" key="1">
    <source>
        <dbReference type="SMART" id="SM00563"/>
    </source>
</evidence>
<organism evidence="2 3">
    <name type="scientific">Pegethrix bostrychoides GSE-TBD4-15B</name>
    <dbReference type="NCBI Taxonomy" id="2839662"/>
    <lineage>
        <taxon>Bacteria</taxon>
        <taxon>Bacillati</taxon>
        <taxon>Cyanobacteriota</taxon>
        <taxon>Cyanophyceae</taxon>
        <taxon>Oculatellales</taxon>
        <taxon>Oculatellaceae</taxon>
        <taxon>Pegethrix</taxon>
    </lineage>
</organism>
<reference evidence="2" key="2">
    <citation type="journal article" date="2022" name="Microbiol. Resour. Announc.">
        <title>Metagenome Sequencing to Explore Phylogenomics of Terrestrial Cyanobacteria.</title>
        <authorList>
            <person name="Ward R.D."/>
            <person name="Stajich J.E."/>
            <person name="Johansen J.R."/>
            <person name="Huntemann M."/>
            <person name="Clum A."/>
            <person name="Foster B."/>
            <person name="Foster B."/>
            <person name="Roux S."/>
            <person name="Palaniappan K."/>
            <person name="Varghese N."/>
            <person name="Mukherjee S."/>
            <person name="Reddy T.B.K."/>
            <person name="Daum C."/>
            <person name="Copeland A."/>
            <person name="Chen I.A."/>
            <person name="Ivanova N.N."/>
            <person name="Kyrpides N.C."/>
            <person name="Shapiro N."/>
            <person name="Eloe-Fadrosh E.A."/>
            <person name="Pietrasiak N."/>
        </authorList>
    </citation>
    <scope>NUCLEOTIDE SEQUENCE</scope>
    <source>
        <strain evidence="2">GSE-TBD4-15B</strain>
    </source>
</reference>
<dbReference type="Proteomes" id="UP000707356">
    <property type="component" value="Unassembled WGS sequence"/>
</dbReference>
<name>A0A951P9T8_9CYAN</name>
<dbReference type="CDD" id="cd07989">
    <property type="entry name" value="LPLAT_AGPAT-like"/>
    <property type="match status" value="1"/>
</dbReference>
<dbReference type="InterPro" id="IPR052744">
    <property type="entry name" value="GPAT/DAPAT"/>
</dbReference>
<protein>
    <submittedName>
        <fullName evidence="2">1-acyl-sn-glycerol-3-phosphate acyltransferase</fullName>
    </submittedName>
</protein>
<dbReference type="SUPFAM" id="SSF69593">
    <property type="entry name" value="Glycerol-3-phosphate (1)-acyltransferase"/>
    <property type="match status" value="1"/>
</dbReference>
<comment type="caution">
    <text evidence="2">The sequence shown here is derived from an EMBL/GenBank/DDBJ whole genome shotgun (WGS) entry which is preliminary data.</text>
</comment>
<accession>A0A951P9T8</accession>
<proteinExistence type="predicted"/>
<gene>
    <name evidence="2" type="ORF">KME07_04700</name>
</gene>
<dbReference type="GO" id="GO:0016287">
    <property type="term" value="F:glycerone-phosphate O-acyltransferase activity"/>
    <property type="evidence" value="ECO:0007669"/>
    <property type="project" value="TreeGrafter"/>
</dbReference>
<reference evidence="2" key="1">
    <citation type="submission" date="2021-05" db="EMBL/GenBank/DDBJ databases">
        <authorList>
            <person name="Pietrasiak N."/>
            <person name="Ward R."/>
            <person name="Stajich J.E."/>
            <person name="Kurbessoian T."/>
        </authorList>
    </citation>
    <scope>NUCLEOTIDE SEQUENCE</scope>
    <source>
        <strain evidence="2">GSE-TBD4-15B</strain>
    </source>
</reference>
<dbReference type="PANTHER" id="PTHR31605">
    <property type="entry name" value="GLYCEROL-3-PHOSPHATE O-ACYLTRANSFERASE 1"/>
    <property type="match status" value="1"/>
</dbReference>
<evidence type="ECO:0000313" key="2">
    <source>
        <dbReference type="EMBL" id="MBW4464724.1"/>
    </source>
</evidence>
<dbReference type="AlphaFoldDB" id="A0A951P9T8"/>